<reference evidence="2" key="2">
    <citation type="journal article" date="2014" name="ISME J.">
        <title>Microbial stratification in low pH oxic and suboxic macroscopic growths along an acid mine drainage.</title>
        <authorList>
            <person name="Mendez-Garcia C."/>
            <person name="Mesa V."/>
            <person name="Sprenger R.R."/>
            <person name="Richter M."/>
            <person name="Diez M.S."/>
            <person name="Solano J."/>
            <person name="Bargiela R."/>
            <person name="Golyshina O.V."/>
            <person name="Manteca A."/>
            <person name="Ramos J.L."/>
            <person name="Gallego J.R."/>
            <person name="Llorente I."/>
            <person name="Martins Dos Santos V.A."/>
            <person name="Jensen O.N."/>
            <person name="Pelaez A.I."/>
            <person name="Sanchez J."/>
            <person name="Ferrer M."/>
        </authorList>
    </citation>
    <scope>NUCLEOTIDE SEQUENCE</scope>
</reference>
<dbReference type="PANTHER" id="PTHR33627:SF1">
    <property type="entry name" value="TRANSPOSASE"/>
    <property type="match status" value="1"/>
</dbReference>
<feature type="domain" description="Transposase IS701-like DDE" evidence="1">
    <location>
        <begin position="25"/>
        <end position="171"/>
    </location>
</feature>
<sequence length="172" mass="18957">KLEPFAAGSVSLTPPEELTEYLNTFLPVFGRRDTVSQARYYLLGLLSNLRRKNGETMEAAVPGATQQGVWDFLVRSPWPSEDLDRARVLDALQRSGCAGQPLAAVLDEVSWRKKGNLSVGVGRQYLGSLGKVDNGQVTVSLHGCHPQIDLPLLSELYLPEPWLTAERRAQAK</sequence>
<dbReference type="InterPro" id="IPR039365">
    <property type="entry name" value="IS701-like"/>
</dbReference>
<gene>
    <name evidence="2" type="ORF">B1A_00855</name>
</gene>
<dbReference type="InterPro" id="IPR038721">
    <property type="entry name" value="IS701-like_DDE_dom"/>
</dbReference>
<protein>
    <submittedName>
        <fullName evidence="2">Transposase</fullName>
    </submittedName>
</protein>
<dbReference type="EMBL" id="AUZX01000647">
    <property type="protein sequence ID" value="EQD80473.1"/>
    <property type="molecule type" value="Genomic_DNA"/>
</dbReference>
<proteinExistence type="predicted"/>
<name>T1CFK8_9ZZZZ</name>
<feature type="non-terminal residue" evidence="2">
    <location>
        <position position="1"/>
    </location>
</feature>
<evidence type="ECO:0000313" key="2">
    <source>
        <dbReference type="EMBL" id="EQD80473.1"/>
    </source>
</evidence>
<feature type="non-terminal residue" evidence="2">
    <location>
        <position position="172"/>
    </location>
</feature>
<organism evidence="2">
    <name type="scientific">mine drainage metagenome</name>
    <dbReference type="NCBI Taxonomy" id="410659"/>
    <lineage>
        <taxon>unclassified sequences</taxon>
        <taxon>metagenomes</taxon>
        <taxon>ecological metagenomes</taxon>
    </lineage>
</organism>
<dbReference type="Pfam" id="PF13546">
    <property type="entry name" value="DDE_5"/>
    <property type="match status" value="1"/>
</dbReference>
<evidence type="ECO:0000259" key="1">
    <source>
        <dbReference type="Pfam" id="PF13546"/>
    </source>
</evidence>
<dbReference type="AlphaFoldDB" id="T1CFK8"/>
<accession>T1CFK8</accession>
<dbReference type="PANTHER" id="PTHR33627">
    <property type="entry name" value="TRANSPOSASE"/>
    <property type="match status" value="1"/>
</dbReference>
<comment type="caution">
    <text evidence="2">The sequence shown here is derived from an EMBL/GenBank/DDBJ whole genome shotgun (WGS) entry which is preliminary data.</text>
</comment>
<reference evidence="2" key="1">
    <citation type="submission" date="2013-08" db="EMBL/GenBank/DDBJ databases">
        <authorList>
            <person name="Mendez C."/>
            <person name="Richter M."/>
            <person name="Ferrer M."/>
            <person name="Sanchez J."/>
        </authorList>
    </citation>
    <scope>NUCLEOTIDE SEQUENCE</scope>
</reference>